<dbReference type="Pfam" id="PF13639">
    <property type="entry name" value="zf-RING_2"/>
    <property type="match status" value="1"/>
</dbReference>
<evidence type="ECO:0000256" key="4">
    <source>
        <dbReference type="PROSITE-ProRule" id="PRU00175"/>
    </source>
</evidence>
<dbReference type="CDD" id="cd16454">
    <property type="entry name" value="RING-H2_PA-TM-RING"/>
    <property type="match status" value="1"/>
</dbReference>
<sequence>MHQPIMPHQPGLNTLHPTTMPYQPGVITIHPPIMPNQHVVNTMHPLTVPNQPGGNTMYQTAIPNQHVLNTMHRPTMPYQPGVITMHPPTMHNHYAVNTIHLPTVPNQPGDNPMYQSAIPNQPCVNRMHPPTKQNQHCNSHLYCCQPQHITTTSKMTPCTSTLRPQTARGMFGYQPDQHQMHPPNSIVFYNQQQNSRPTTSQQPRRIHRIPIIDPISGEDITASMTPVTSESGTADWNTSGSFVSCDGVTINYASSHEENEDLAQQSMLLSAIQERSDLERTDYEFAMHLQEMSSESSPSEEEHESSSDDDDSSRWREWREEYGYSSSEDENGIFDFAEQIERVPPGLSDHDFSRLPTKIFNEIEDTQSECSICCQDYETGDAQTTLPCRHEYHPNCIKNWLMERATCPNCRQHVNVI</sequence>
<dbReference type="EMBL" id="JAIWYP010000014">
    <property type="protein sequence ID" value="KAH3713080.1"/>
    <property type="molecule type" value="Genomic_DNA"/>
</dbReference>
<dbReference type="AlphaFoldDB" id="A0A9D4BY26"/>
<evidence type="ECO:0000256" key="3">
    <source>
        <dbReference type="ARBA" id="ARBA00022833"/>
    </source>
</evidence>
<evidence type="ECO:0000256" key="1">
    <source>
        <dbReference type="ARBA" id="ARBA00022723"/>
    </source>
</evidence>
<evidence type="ECO:0000256" key="2">
    <source>
        <dbReference type="ARBA" id="ARBA00022771"/>
    </source>
</evidence>
<dbReference type="SUPFAM" id="SSF57850">
    <property type="entry name" value="RING/U-box"/>
    <property type="match status" value="1"/>
</dbReference>
<reference evidence="7" key="1">
    <citation type="journal article" date="2019" name="bioRxiv">
        <title>The Genome of the Zebra Mussel, Dreissena polymorpha: A Resource for Invasive Species Research.</title>
        <authorList>
            <person name="McCartney M.A."/>
            <person name="Auch B."/>
            <person name="Kono T."/>
            <person name="Mallez S."/>
            <person name="Zhang Y."/>
            <person name="Obille A."/>
            <person name="Becker A."/>
            <person name="Abrahante J.E."/>
            <person name="Garbe J."/>
            <person name="Badalamenti J.P."/>
            <person name="Herman A."/>
            <person name="Mangelson H."/>
            <person name="Liachko I."/>
            <person name="Sullivan S."/>
            <person name="Sone E.D."/>
            <person name="Koren S."/>
            <person name="Silverstein K.A.T."/>
            <person name="Beckman K.B."/>
            <person name="Gohl D.M."/>
        </authorList>
    </citation>
    <scope>NUCLEOTIDE SEQUENCE</scope>
    <source>
        <strain evidence="7">Duluth1</strain>
        <tissue evidence="7">Whole animal</tissue>
    </source>
</reference>
<feature type="compositionally biased region" description="Acidic residues" evidence="5">
    <location>
        <begin position="298"/>
        <end position="311"/>
    </location>
</feature>
<evidence type="ECO:0000259" key="6">
    <source>
        <dbReference type="PROSITE" id="PS50089"/>
    </source>
</evidence>
<gene>
    <name evidence="7" type="ORF">DPMN_072847</name>
</gene>
<dbReference type="SMART" id="SM00184">
    <property type="entry name" value="RING"/>
    <property type="match status" value="1"/>
</dbReference>
<keyword evidence="1" id="KW-0479">Metal-binding</keyword>
<keyword evidence="2 4" id="KW-0863">Zinc-finger</keyword>
<accession>A0A9D4BY26</accession>
<dbReference type="InterPro" id="IPR013083">
    <property type="entry name" value="Znf_RING/FYVE/PHD"/>
</dbReference>
<dbReference type="Proteomes" id="UP000828390">
    <property type="component" value="Unassembled WGS sequence"/>
</dbReference>
<feature type="region of interest" description="Disordered" evidence="5">
    <location>
        <begin position="290"/>
        <end position="315"/>
    </location>
</feature>
<dbReference type="GO" id="GO:0005634">
    <property type="term" value="C:nucleus"/>
    <property type="evidence" value="ECO:0007669"/>
    <property type="project" value="TreeGrafter"/>
</dbReference>
<name>A0A9D4BY26_DREPO</name>
<dbReference type="InterPro" id="IPR051834">
    <property type="entry name" value="RING_finger_E3_ligase"/>
</dbReference>
<protein>
    <recommendedName>
        <fullName evidence="6">RING-type domain-containing protein</fullName>
    </recommendedName>
</protein>
<dbReference type="GO" id="GO:0008270">
    <property type="term" value="F:zinc ion binding"/>
    <property type="evidence" value="ECO:0007669"/>
    <property type="project" value="UniProtKB-KW"/>
</dbReference>
<dbReference type="Gene3D" id="3.30.40.10">
    <property type="entry name" value="Zinc/RING finger domain, C3HC4 (zinc finger)"/>
    <property type="match status" value="1"/>
</dbReference>
<organism evidence="7 8">
    <name type="scientific">Dreissena polymorpha</name>
    <name type="common">Zebra mussel</name>
    <name type="synonym">Mytilus polymorpha</name>
    <dbReference type="NCBI Taxonomy" id="45954"/>
    <lineage>
        <taxon>Eukaryota</taxon>
        <taxon>Metazoa</taxon>
        <taxon>Spiralia</taxon>
        <taxon>Lophotrochozoa</taxon>
        <taxon>Mollusca</taxon>
        <taxon>Bivalvia</taxon>
        <taxon>Autobranchia</taxon>
        <taxon>Heteroconchia</taxon>
        <taxon>Euheterodonta</taxon>
        <taxon>Imparidentia</taxon>
        <taxon>Neoheterodontei</taxon>
        <taxon>Myida</taxon>
        <taxon>Dreissenoidea</taxon>
        <taxon>Dreissenidae</taxon>
        <taxon>Dreissena</taxon>
    </lineage>
</organism>
<dbReference type="PANTHER" id="PTHR45931">
    <property type="entry name" value="SI:CH211-59O9.10"/>
    <property type="match status" value="1"/>
</dbReference>
<keyword evidence="8" id="KW-1185">Reference proteome</keyword>
<keyword evidence="3" id="KW-0862">Zinc</keyword>
<feature type="domain" description="RING-type" evidence="6">
    <location>
        <begin position="370"/>
        <end position="411"/>
    </location>
</feature>
<evidence type="ECO:0000313" key="8">
    <source>
        <dbReference type="Proteomes" id="UP000828390"/>
    </source>
</evidence>
<dbReference type="GO" id="GO:0061630">
    <property type="term" value="F:ubiquitin protein ligase activity"/>
    <property type="evidence" value="ECO:0007669"/>
    <property type="project" value="TreeGrafter"/>
</dbReference>
<dbReference type="PANTHER" id="PTHR45931:SF3">
    <property type="entry name" value="RING ZINC FINGER-CONTAINING PROTEIN"/>
    <property type="match status" value="1"/>
</dbReference>
<reference evidence="7" key="2">
    <citation type="submission" date="2020-11" db="EMBL/GenBank/DDBJ databases">
        <authorList>
            <person name="McCartney M.A."/>
            <person name="Auch B."/>
            <person name="Kono T."/>
            <person name="Mallez S."/>
            <person name="Becker A."/>
            <person name="Gohl D.M."/>
            <person name="Silverstein K.A.T."/>
            <person name="Koren S."/>
            <person name="Bechman K.B."/>
            <person name="Herman A."/>
            <person name="Abrahante J.E."/>
            <person name="Garbe J."/>
        </authorList>
    </citation>
    <scope>NUCLEOTIDE SEQUENCE</scope>
    <source>
        <strain evidence="7">Duluth1</strain>
        <tissue evidence="7">Whole animal</tissue>
    </source>
</reference>
<dbReference type="InterPro" id="IPR001841">
    <property type="entry name" value="Znf_RING"/>
</dbReference>
<evidence type="ECO:0000256" key="5">
    <source>
        <dbReference type="SAM" id="MobiDB-lite"/>
    </source>
</evidence>
<proteinExistence type="predicted"/>
<comment type="caution">
    <text evidence="7">The sequence shown here is derived from an EMBL/GenBank/DDBJ whole genome shotgun (WGS) entry which is preliminary data.</text>
</comment>
<dbReference type="PROSITE" id="PS50089">
    <property type="entry name" value="ZF_RING_2"/>
    <property type="match status" value="1"/>
</dbReference>
<dbReference type="GO" id="GO:0006511">
    <property type="term" value="P:ubiquitin-dependent protein catabolic process"/>
    <property type="evidence" value="ECO:0007669"/>
    <property type="project" value="TreeGrafter"/>
</dbReference>
<evidence type="ECO:0000313" key="7">
    <source>
        <dbReference type="EMBL" id="KAH3713080.1"/>
    </source>
</evidence>